<organism evidence="2 3">
    <name type="scientific">Paratrimastix pyriformis</name>
    <dbReference type="NCBI Taxonomy" id="342808"/>
    <lineage>
        <taxon>Eukaryota</taxon>
        <taxon>Metamonada</taxon>
        <taxon>Preaxostyla</taxon>
        <taxon>Paratrimastigidae</taxon>
        <taxon>Paratrimastix</taxon>
    </lineage>
</organism>
<feature type="compositionally biased region" description="Polar residues" evidence="1">
    <location>
        <begin position="523"/>
        <end position="533"/>
    </location>
</feature>
<feature type="compositionally biased region" description="Low complexity" evidence="1">
    <location>
        <begin position="541"/>
        <end position="555"/>
    </location>
</feature>
<dbReference type="EMBL" id="JAPMOS010000039">
    <property type="protein sequence ID" value="KAJ4457822.1"/>
    <property type="molecule type" value="Genomic_DNA"/>
</dbReference>
<feature type="compositionally biased region" description="Polar residues" evidence="1">
    <location>
        <begin position="556"/>
        <end position="565"/>
    </location>
</feature>
<evidence type="ECO:0000313" key="3">
    <source>
        <dbReference type="Proteomes" id="UP001141327"/>
    </source>
</evidence>
<feature type="region of interest" description="Disordered" evidence="1">
    <location>
        <begin position="737"/>
        <end position="770"/>
    </location>
</feature>
<comment type="caution">
    <text evidence="2">The sequence shown here is derived from an EMBL/GenBank/DDBJ whole genome shotgun (WGS) entry which is preliminary data.</text>
</comment>
<name>A0ABQ8UHD5_9EUKA</name>
<feature type="region of interest" description="Disordered" evidence="1">
    <location>
        <begin position="123"/>
        <end position="143"/>
    </location>
</feature>
<feature type="compositionally biased region" description="Basic and acidic residues" evidence="1">
    <location>
        <begin position="601"/>
        <end position="610"/>
    </location>
</feature>
<dbReference type="Proteomes" id="UP001141327">
    <property type="component" value="Unassembled WGS sequence"/>
</dbReference>
<reference evidence="2" key="1">
    <citation type="journal article" date="2022" name="bioRxiv">
        <title>Genomics of Preaxostyla Flagellates Illuminates Evolutionary Transitions and the Path Towards Mitochondrial Loss.</title>
        <authorList>
            <person name="Novak L.V.F."/>
            <person name="Treitli S.C."/>
            <person name="Pyrih J."/>
            <person name="Halakuc P."/>
            <person name="Pipaliya S.V."/>
            <person name="Vacek V."/>
            <person name="Brzon O."/>
            <person name="Soukal P."/>
            <person name="Eme L."/>
            <person name="Dacks J.B."/>
            <person name="Karnkowska A."/>
            <person name="Elias M."/>
            <person name="Hampl V."/>
        </authorList>
    </citation>
    <scope>NUCLEOTIDE SEQUENCE</scope>
    <source>
        <strain evidence="2">RCP-MX</strain>
    </source>
</reference>
<feature type="region of interest" description="Disordered" evidence="1">
    <location>
        <begin position="475"/>
        <end position="652"/>
    </location>
</feature>
<accession>A0ABQ8UHD5</accession>
<proteinExistence type="predicted"/>
<evidence type="ECO:0000313" key="2">
    <source>
        <dbReference type="EMBL" id="KAJ4457822.1"/>
    </source>
</evidence>
<protein>
    <submittedName>
        <fullName evidence="2">Uncharacterized protein</fullName>
    </submittedName>
</protein>
<feature type="compositionally biased region" description="Polar residues" evidence="1">
    <location>
        <begin position="575"/>
        <end position="588"/>
    </location>
</feature>
<sequence length="953" mass="101540">MHASSSLPVLGDDLFPESELLPRLSDEWSRRWDALVSGMGCRILLNGPVEKSLVIPPKLFGVFDADAVIPCPAASMLGPHAWSLNQFARRSASSGVVGLQTACFSFLMQVMCDIRVNQRVPKRPPSVNPFETATSPSRHLQGEEQAECPDLLVGSRLWDFIFQMEAGKLHHRTFPALLKTAARLYLVNQTASTPGPSLQTSTPDSAAALATSTGPVLHWFDRVPTTPASAPPLDQPNPDVLRRLLARKDGPALFLAHLRDLPPAVCFRVAFHLVDFARYAMYPQIMKEELQDSLDVFDLAPAELIAIATVLRNLREVFPADLIVGVDELRPRGSLSSAEAEMCCRAIQTLSAASGHGKVDEAARVPCGQFYSALFALLEVAALCLAWAAASIPTVFFREPPPVVVTYPAVGNLVNRSNLITFASHILTQHPDVPLDKDPDSHTFRDRCVSPDWIMVDGMALELCAWIVCPPRPPQTPRPKAEFGVAPESGTSTKAKADQASMTSEQSPSQHPPESKHKADKASMTSKQSPSEQSKADKARPASSPSMSPSNPNPRQGSAQADSSPPMSPTKRTRTQSPATSFSPSADLTQGPLPNPPQGHPPRDTLHDTRPGTSPGALPDTIPNLPQEPRSDALSGLPATHPDTLPAAPPGTLLTEKWRDFEPARAPLGVAIQLVPRKPGGDDQRAEVRAILVRPAVNPRGQLQLAFIGQLDLARRCDFRLFALMYWQLLTERAIRPLPATPPSPSRGDDDDDDGGGGGGAGDDEDGEGPTMSPEALLAWVYGGDSEAAQRDLAACQARLTLPAGHPLAAASPATLLRLLALVRCKFIEDGLSARRLVMVLFGRAGWHGYWRAHEAGSPPALPDAELCVLPAVTAELCVLPAVTAELSVLPAVTAGLSVLPAVTAELCVLPAVTAELSVLPSVTAGLSVLLTVDAAPTAPPDCAGCLPAAPTA</sequence>
<evidence type="ECO:0000256" key="1">
    <source>
        <dbReference type="SAM" id="MobiDB-lite"/>
    </source>
</evidence>
<keyword evidence="3" id="KW-1185">Reference proteome</keyword>
<feature type="compositionally biased region" description="Polar residues" evidence="1">
    <location>
        <begin position="129"/>
        <end position="138"/>
    </location>
</feature>
<gene>
    <name evidence="2" type="ORF">PAPYR_6641</name>
</gene>